<protein>
    <submittedName>
        <fullName evidence="2">Uncharacterized protein</fullName>
    </submittedName>
</protein>
<evidence type="ECO:0000313" key="2">
    <source>
        <dbReference type="EMBL" id="CEG37300.1"/>
    </source>
</evidence>
<dbReference type="AlphaFoldDB" id="A0A0P1AAW2"/>
<evidence type="ECO:0000256" key="1">
    <source>
        <dbReference type="SAM" id="MobiDB-lite"/>
    </source>
</evidence>
<dbReference type="RefSeq" id="XP_024573669.1">
    <property type="nucleotide sequence ID" value="XM_024722610.1"/>
</dbReference>
<accession>A0A0P1AAW2</accession>
<proteinExistence type="predicted"/>
<dbReference type="EMBL" id="CCYD01000286">
    <property type="protein sequence ID" value="CEG37300.1"/>
    <property type="molecule type" value="Genomic_DNA"/>
</dbReference>
<dbReference type="GeneID" id="36399957"/>
<organism evidence="2 3">
    <name type="scientific">Plasmopara halstedii</name>
    <name type="common">Downy mildew of sunflower</name>
    <dbReference type="NCBI Taxonomy" id="4781"/>
    <lineage>
        <taxon>Eukaryota</taxon>
        <taxon>Sar</taxon>
        <taxon>Stramenopiles</taxon>
        <taxon>Oomycota</taxon>
        <taxon>Peronosporomycetes</taxon>
        <taxon>Peronosporales</taxon>
        <taxon>Peronosporaceae</taxon>
        <taxon>Plasmopara</taxon>
    </lineage>
</organism>
<keyword evidence="3" id="KW-1185">Reference proteome</keyword>
<sequence>MEASPVVGHFTVHRFENGNCEHSSRGGGCEHSSVKEFPIDKERQDIESLDEKRWHSKGLRPFCGLSSHELKQEVNKDCFGVDYTRHIRTEDSQKRVYWVHPTRGEIPKYRGEV</sequence>
<name>A0A0P1AAW2_PLAHL</name>
<reference evidence="3" key="1">
    <citation type="submission" date="2014-09" db="EMBL/GenBank/DDBJ databases">
        <authorList>
            <person name="Sharma Rahul"/>
            <person name="Thines Marco"/>
        </authorList>
    </citation>
    <scope>NUCLEOTIDE SEQUENCE [LARGE SCALE GENOMIC DNA]</scope>
</reference>
<feature type="compositionally biased region" description="Basic and acidic residues" evidence="1">
    <location>
        <begin position="32"/>
        <end position="42"/>
    </location>
</feature>
<feature type="region of interest" description="Disordered" evidence="1">
    <location>
        <begin position="21"/>
        <end position="42"/>
    </location>
</feature>
<evidence type="ECO:0000313" key="3">
    <source>
        <dbReference type="Proteomes" id="UP000054928"/>
    </source>
</evidence>
<dbReference type="Proteomes" id="UP000054928">
    <property type="component" value="Unassembled WGS sequence"/>
</dbReference>